<keyword evidence="3" id="KW-1185">Reference proteome</keyword>
<feature type="region of interest" description="Disordered" evidence="1">
    <location>
        <begin position="43"/>
        <end position="131"/>
    </location>
</feature>
<evidence type="ECO:0008006" key="4">
    <source>
        <dbReference type="Google" id="ProtNLM"/>
    </source>
</evidence>
<reference evidence="2 3" key="1">
    <citation type="submission" date="2020-05" db="EMBL/GenBank/DDBJ databases">
        <title>Draft genome sequence of Desulfovibrio psychrotolerans JS1T.</title>
        <authorList>
            <person name="Ueno A."/>
            <person name="Tamazawa S."/>
            <person name="Tamamura S."/>
            <person name="Murakami T."/>
            <person name="Kiyama T."/>
            <person name="Inomata H."/>
            <person name="Amano Y."/>
            <person name="Miyakawa K."/>
            <person name="Tamaki H."/>
            <person name="Naganuma T."/>
            <person name="Kaneko K."/>
        </authorList>
    </citation>
    <scope>NUCLEOTIDE SEQUENCE [LARGE SCALE GENOMIC DNA]</scope>
    <source>
        <strain evidence="2 3">JS1</strain>
    </source>
</reference>
<proteinExistence type="predicted"/>
<dbReference type="EMBL" id="BLVP01000043">
    <property type="protein sequence ID" value="GFM38560.1"/>
    <property type="molecule type" value="Genomic_DNA"/>
</dbReference>
<name>A0A7J0BXZ2_9BACT</name>
<dbReference type="AlphaFoldDB" id="A0A7J0BXZ2"/>
<evidence type="ECO:0000313" key="2">
    <source>
        <dbReference type="EMBL" id="GFM38560.1"/>
    </source>
</evidence>
<feature type="compositionally biased region" description="Low complexity" evidence="1">
    <location>
        <begin position="63"/>
        <end position="81"/>
    </location>
</feature>
<evidence type="ECO:0000313" key="3">
    <source>
        <dbReference type="Proteomes" id="UP000503820"/>
    </source>
</evidence>
<dbReference type="RefSeq" id="WP_174411170.1">
    <property type="nucleotide sequence ID" value="NZ_BLVP01000043.1"/>
</dbReference>
<feature type="compositionally biased region" description="Low complexity" evidence="1">
    <location>
        <begin position="96"/>
        <end position="112"/>
    </location>
</feature>
<dbReference type="Proteomes" id="UP000503820">
    <property type="component" value="Unassembled WGS sequence"/>
</dbReference>
<comment type="caution">
    <text evidence="2">The sequence shown here is derived from an EMBL/GenBank/DDBJ whole genome shotgun (WGS) entry which is preliminary data.</text>
</comment>
<accession>A0A7J0BXZ2</accession>
<evidence type="ECO:0000256" key="1">
    <source>
        <dbReference type="SAM" id="MobiDB-lite"/>
    </source>
</evidence>
<feature type="compositionally biased region" description="Low complexity" evidence="1">
    <location>
        <begin position="202"/>
        <end position="234"/>
    </location>
</feature>
<sequence length="327" mass="33904">MAVATVMLRESLRPWFNAGLEFVLDEHGLFAAARAQAAAGQGPVLPATSPVASPAPYPGAHAGQQTGSQPGSPGSQEKPQPVAARGAQPKGASNVTPTGQAGAQAGARRQPPSSVRPPAQDGPAIHPTAVPPEEWPAQWQQIWGKVRVPSPVVWTYWSLGEDLCGTANPERGALLRRIIGALQLPAGSSVFWPVALPERSSGTPDTPNTPGTPNTQGAAEASGAAGTGTPAGVTPVREGTLAATPELIAAPEIFLAGLRRIRPRYCITFGSRALKSFAPATGLAPYTFTQFLGHRLLALPDIDILLKNPAPLPAVTAFLREAVKLRA</sequence>
<gene>
    <name evidence="2" type="ORF">DSM19430T_32440</name>
</gene>
<protein>
    <recommendedName>
        <fullName evidence="4">Uracil-DNA glycosylase</fullName>
    </recommendedName>
</protein>
<organism evidence="2 3">
    <name type="scientific">Desulfovibrio psychrotolerans</name>
    <dbReference type="NCBI Taxonomy" id="415242"/>
    <lineage>
        <taxon>Bacteria</taxon>
        <taxon>Pseudomonadati</taxon>
        <taxon>Thermodesulfobacteriota</taxon>
        <taxon>Desulfovibrionia</taxon>
        <taxon>Desulfovibrionales</taxon>
        <taxon>Desulfovibrionaceae</taxon>
        <taxon>Desulfovibrio</taxon>
    </lineage>
</organism>
<feature type="region of interest" description="Disordered" evidence="1">
    <location>
        <begin position="196"/>
        <end position="234"/>
    </location>
</feature>